<dbReference type="Proteomes" id="UP000051813">
    <property type="component" value="Unassembled WGS sequence"/>
</dbReference>
<organism evidence="1 2">
    <name type="scientific">Lapidilactobacillus dextrinicus DSM 20335</name>
    <dbReference type="NCBI Taxonomy" id="1423738"/>
    <lineage>
        <taxon>Bacteria</taxon>
        <taxon>Bacillati</taxon>
        <taxon>Bacillota</taxon>
        <taxon>Bacilli</taxon>
        <taxon>Lactobacillales</taxon>
        <taxon>Lactobacillaceae</taxon>
        <taxon>Lapidilactobacillus</taxon>
    </lineage>
</organism>
<reference evidence="1 2" key="1">
    <citation type="journal article" date="2015" name="Genome Announc.">
        <title>Expanding the biotechnology potential of lactobacilli through comparative genomics of 213 strains and associated genera.</title>
        <authorList>
            <person name="Sun Z."/>
            <person name="Harris H.M."/>
            <person name="McCann A."/>
            <person name="Guo C."/>
            <person name="Argimon S."/>
            <person name="Zhang W."/>
            <person name="Yang X."/>
            <person name="Jeffery I.B."/>
            <person name="Cooney J.C."/>
            <person name="Kagawa T.F."/>
            <person name="Liu W."/>
            <person name="Song Y."/>
            <person name="Salvetti E."/>
            <person name="Wrobel A."/>
            <person name="Rasinkangas P."/>
            <person name="Parkhill J."/>
            <person name="Rea M.C."/>
            <person name="O'Sullivan O."/>
            <person name="Ritari J."/>
            <person name="Douillard F.P."/>
            <person name="Paul Ross R."/>
            <person name="Yang R."/>
            <person name="Briner A.E."/>
            <person name="Felis G.E."/>
            <person name="de Vos W.M."/>
            <person name="Barrangou R."/>
            <person name="Klaenhammer T.R."/>
            <person name="Caufield P.W."/>
            <person name="Cui Y."/>
            <person name="Zhang H."/>
            <person name="O'Toole P.W."/>
        </authorList>
    </citation>
    <scope>NUCLEOTIDE SEQUENCE [LARGE SCALE GENOMIC DNA]</scope>
    <source>
        <strain evidence="1 2">DSM 20335</strain>
    </source>
</reference>
<name>A0A0R2BIB8_9LACO</name>
<proteinExistence type="predicted"/>
<dbReference type="AlphaFoldDB" id="A0A0R2BIB8"/>
<protein>
    <submittedName>
        <fullName evidence="1">Uncharacterized protein</fullName>
    </submittedName>
</protein>
<keyword evidence="2" id="KW-1185">Reference proteome</keyword>
<gene>
    <name evidence="1" type="ORF">FC84_GL000205</name>
</gene>
<dbReference type="PATRIC" id="fig|1423738.3.peg.206"/>
<evidence type="ECO:0000313" key="1">
    <source>
        <dbReference type="EMBL" id="KRM79047.1"/>
    </source>
</evidence>
<dbReference type="EMBL" id="AYYK01000008">
    <property type="protein sequence ID" value="KRM79047.1"/>
    <property type="molecule type" value="Genomic_DNA"/>
</dbReference>
<dbReference type="OrthoDB" id="9936159at2"/>
<comment type="caution">
    <text evidence="1">The sequence shown here is derived from an EMBL/GenBank/DDBJ whole genome shotgun (WGS) entry which is preliminary data.</text>
</comment>
<dbReference type="STRING" id="1423738.FC84_GL000205"/>
<accession>A0A0R2BIB8</accession>
<evidence type="ECO:0000313" key="2">
    <source>
        <dbReference type="Proteomes" id="UP000051813"/>
    </source>
</evidence>
<dbReference type="RefSeq" id="WP_057756610.1">
    <property type="nucleotide sequence ID" value="NZ_AYYK01000008.1"/>
</dbReference>
<sequence length="77" mass="9114">MSAVAFKDVETFRNRLIDEIKSQFHLEESQALAIFQAERTNVGRYWYQRLSRGEGNLPELINLMMTDEDDREDTCRD</sequence>